<sequence length="348" mass="37094">MQMRLADIQQHVGGELFGDANTVVTAVNSLELAMPGEIAFAENDKYLTASLQSMASIIIVPKSFPELEGKNILKVDKPKEIFIGIMMMFDDSAVGFSGIHPTAVIAEKQVTTADSVAIAAHVCIQENVTIGANTSIDSNTHIAHDVVIGEHCKIGPNVSILSKVTLGHNVTIHPGTVIGGDGFGYFWDGQQQKKVPQLGGVIIEDNVEIGCNVCIDRATFGMTRIGKGTKIDNLVQIAHNNDIGEHCIIVSHVGLSGSVTLGKRVTLAGQVGIADHITMGDGSTAAARTGISKDVQPNQVVWGAPNRPIKQVMREMASISRLPALLGEVKNILKRLTDVEQKLSQLDK</sequence>
<comment type="pathway">
    <text evidence="7">Bacterial outer membrane biogenesis; LPS lipid A biosynthesis.</text>
</comment>
<comment type="caution">
    <text evidence="9">The sequence shown here is derived from an EMBL/GenBank/DDBJ whole genome shotgun (WGS) entry which is preliminary data.</text>
</comment>
<evidence type="ECO:0000259" key="8">
    <source>
        <dbReference type="Pfam" id="PF04613"/>
    </source>
</evidence>
<comment type="similarity">
    <text evidence="7">Belongs to the transferase hexapeptide repeat family. LpxD subfamily.</text>
</comment>
<accession>A0A1V8M6H6</accession>
<dbReference type="OrthoDB" id="9784739at2"/>
<dbReference type="Pfam" id="PF04613">
    <property type="entry name" value="LpxD"/>
    <property type="match status" value="1"/>
</dbReference>
<feature type="domain" description="UDP-3-O-[3-hydroxymyristoyl] glucosamine N-acyltransferase non-repeat region" evidence="8">
    <location>
        <begin position="22"/>
        <end position="83"/>
    </location>
</feature>
<dbReference type="InterPro" id="IPR007691">
    <property type="entry name" value="LpxD"/>
</dbReference>
<keyword evidence="5 7" id="KW-0443">Lipid metabolism</keyword>
<dbReference type="Gene3D" id="3.40.1390.10">
    <property type="entry name" value="MurE/MurF, N-terminal domain"/>
    <property type="match status" value="1"/>
</dbReference>
<dbReference type="EMBL" id="LPUF01000001">
    <property type="protein sequence ID" value="OQK17190.1"/>
    <property type="molecule type" value="Genomic_DNA"/>
</dbReference>
<dbReference type="GO" id="GO:0016020">
    <property type="term" value="C:membrane"/>
    <property type="evidence" value="ECO:0007669"/>
    <property type="project" value="GOC"/>
</dbReference>
<dbReference type="InterPro" id="IPR020573">
    <property type="entry name" value="UDP_GlcNAc_AcTrfase_non-rep"/>
</dbReference>
<keyword evidence="4 7" id="KW-0677">Repeat</keyword>
<evidence type="ECO:0000256" key="5">
    <source>
        <dbReference type="ARBA" id="ARBA00023098"/>
    </source>
</evidence>
<evidence type="ECO:0000256" key="4">
    <source>
        <dbReference type="ARBA" id="ARBA00022737"/>
    </source>
</evidence>
<evidence type="ECO:0000256" key="1">
    <source>
        <dbReference type="ARBA" id="ARBA00022516"/>
    </source>
</evidence>
<dbReference type="UniPathway" id="UPA00973"/>
<keyword evidence="10" id="KW-1185">Reference proteome</keyword>
<dbReference type="PANTHER" id="PTHR43378">
    <property type="entry name" value="UDP-3-O-ACYLGLUCOSAMINE N-ACYLTRANSFERASE"/>
    <property type="match status" value="1"/>
</dbReference>
<dbReference type="GO" id="GO:0009245">
    <property type="term" value="P:lipid A biosynthetic process"/>
    <property type="evidence" value="ECO:0007669"/>
    <property type="project" value="UniProtKB-UniRule"/>
</dbReference>
<comment type="subunit">
    <text evidence="7">Homotrimer.</text>
</comment>
<dbReference type="PANTHER" id="PTHR43378:SF2">
    <property type="entry name" value="UDP-3-O-ACYLGLUCOSAMINE N-ACYLTRANSFERASE 1, MITOCHONDRIAL-RELATED"/>
    <property type="match status" value="1"/>
</dbReference>
<dbReference type="Pfam" id="PF00132">
    <property type="entry name" value="Hexapep"/>
    <property type="match status" value="1"/>
</dbReference>
<evidence type="ECO:0000313" key="10">
    <source>
        <dbReference type="Proteomes" id="UP000191980"/>
    </source>
</evidence>
<proteinExistence type="inferred from homology"/>
<evidence type="ECO:0000256" key="7">
    <source>
        <dbReference type="HAMAP-Rule" id="MF_00523"/>
    </source>
</evidence>
<dbReference type="EC" id="2.3.1.191" evidence="7"/>
<dbReference type="InterPro" id="IPR001451">
    <property type="entry name" value="Hexapep"/>
</dbReference>
<protein>
    <recommendedName>
        <fullName evidence="7">UDP-3-O-acylglucosamine N-acyltransferase</fullName>
        <ecNumber evidence="7">2.3.1.191</ecNumber>
    </recommendedName>
</protein>
<evidence type="ECO:0000256" key="2">
    <source>
        <dbReference type="ARBA" id="ARBA00022556"/>
    </source>
</evidence>
<dbReference type="AlphaFoldDB" id="A0A1V8M6H6"/>
<dbReference type="Gene3D" id="2.160.10.10">
    <property type="entry name" value="Hexapeptide repeat proteins"/>
    <property type="match status" value="1"/>
</dbReference>
<dbReference type="SUPFAM" id="SSF51161">
    <property type="entry name" value="Trimeric LpxA-like enzymes"/>
    <property type="match status" value="1"/>
</dbReference>
<dbReference type="NCBIfam" id="TIGR01853">
    <property type="entry name" value="lipid_A_lpxD"/>
    <property type="match status" value="1"/>
</dbReference>
<evidence type="ECO:0000256" key="3">
    <source>
        <dbReference type="ARBA" id="ARBA00022679"/>
    </source>
</evidence>
<keyword evidence="3 7" id="KW-0808">Transferase</keyword>
<dbReference type="GO" id="GO:0016410">
    <property type="term" value="F:N-acyltransferase activity"/>
    <property type="evidence" value="ECO:0007669"/>
    <property type="project" value="InterPro"/>
</dbReference>
<dbReference type="NCBIfam" id="NF002060">
    <property type="entry name" value="PRK00892.1"/>
    <property type="match status" value="1"/>
</dbReference>
<comment type="function">
    <text evidence="7">Catalyzes the N-acylation of UDP-3-O-acylglucosamine using 3-hydroxyacyl-ACP as the acyl donor. Is involved in the biosynthesis of lipid A, a phosphorylated glycolipid that anchors the lipopolysaccharide to the outer membrane of the cell.</text>
</comment>
<evidence type="ECO:0000313" key="9">
    <source>
        <dbReference type="EMBL" id="OQK17190.1"/>
    </source>
</evidence>
<comment type="catalytic activity">
    <reaction evidence="7">
        <text>a UDP-3-O-[(3R)-3-hydroxyacyl]-alpha-D-glucosamine + a (3R)-hydroxyacyl-[ACP] = a UDP-2-N,3-O-bis[(3R)-3-hydroxyacyl]-alpha-D-glucosamine + holo-[ACP] + H(+)</text>
        <dbReference type="Rhea" id="RHEA:53836"/>
        <dbReference type="Rhea" id="RHEA-COMP:9685"/>
        <dbReference type="Rhea" id="RHEA-COMP:9945"/>
        <dbReference type="ChEBI" id="CHEBI:15378"/>
        <dbReference type="ChEBI" id="CHEBI:64479"/>
        <dbReference type="ChEBI" id="CHEBI:78827"/>
        <dbReference type="ChEBI" id="CHEBI:137740"/>
        <dbReference type="ChEBI" id="CHEBI:137748"/>
        <dbReference type="EC" id="2.3.1.191"/>
    </reaction>
</comment>
<feature type="active site" description="Proton acceptor" evidence="7">
    <location>
        <position position="239"/>
    </location>
</feature>
<organism evidence="9 10">
    <name type="scientific">Methyloprofundus sedimenti</name>
    <dbReference type="NCBI Taxonomy" id="1420851"/>
    <lineage>
        <taxon>Bacteria</taxon>
        <taxon>Pseudomonadati</taxon>
        <taxon>Pseudomonadota</taxon>
        <taxon>Gammaproteobacteria</taxon>
        <taxon>Methylococcales</taxon>
        <taxon>Methylococcaceae</taxon>
        <taxon>Methyloprofundus</taxon>
    </lineage>
</organism>
<keyword evidence="6 7" id="KW-0012">Acyltransferase</keyword>
<dbReference type="STRING" id="1420851.AU255_04670"/>
<dbReference type="GO" id="GO:0103118">
    <property type="term" value="F:UDP-3-O-[(3R)-3-hydroxyacyl]-glucosamine N-acyltransferase activity"/>
    <property type="evidence" value="ECO:0007669"/>
    <property type="project" value="UniProtKB-EC"/>
</dbReference>
<name>A0A1V8M6H6_9GAMM</name>
<dbReference type="HAMAP" id="MF_00523">
    <property type="entry name" value="LpxD"/>
    <property type="match status" value="1"/>
</dbReference>
<evidence type="ECO:0000256" key="6">
    <source>
        <dbReference type="ARBA" id="ARBA00023315"/>
    </source>
</evidence>
<keyword evidence="1 7" id="KW-0444">Lipid biosynthesis</keyword>
<dbReference type="Proteomes" id="UP000191980">
    <property type="component" value="Unassembled WGS sequence"/>
</dbReference>
<dbReference type="InterPro" id="IPR011004">
    <property type="entry name" value="Trimer_LpxA-like_sf"/>
</dbReference>
<reference evidence="9 10" key="1">
    <citation type="submission" date="2015-12" db="EMBL/GenBank/DDBJ databases">
        <authorList>
            <person name="Shamseldin A."/>
            <person name="Moawad H."/>
            <person name="Abd El-Rahim W.M."/>
            <person name="Sadowsky M.J."/>
        </authorList>
    </citation>
    <scope>NUCLEOTIDE SEQUENCE [LARGE SCALE GENOMIC DNA]</scope>
    <source>
        <strain evidence="9 10">WF1</strain>
    </source>
</reference>
<keyword evidence="2 7" id="KW-0441">Lipid A biosynthesis</keyword>
<gene>
    <name evidence="7" type="primary">lpxD</name>
    <name evidence="9" type="ORF">AU255_04670</name>
</gene>
<dbReference type="RefSeq" id="WP_080521802.1">
    <property type="nucleotide sequence ID" value="NZ_LPUF01000001.1"/>
</dbReference>
<dbReference type="CDD" id="cd03352">
    <property type="entry name" value="LbH_LpxD"/>
    <property type="match status" value="1"/>
</dbReference>